<keyword evidence="4" id="KW-0732">Signal</keyword>
<reference evidence="10" key="1">
    <citation type="submission" date="2025-08" db="UniProtKB">
        <authorList>
            <consortium name="Ensembl"/>
        </authorList>
    </citation>
    <scope>IDENTIFICATION</scope>
</reference>
<evidence type="ECO:0000256" key="5">
    <source>
        <dbReference type="ARBA" id="ARBA00022734"/>
    </source>
</evidence>
<evidence type="ECO:0000256" key="2">
    <source>
        <dbReference type="ARBA" id="ARBA00010905"/>
    </source>
</evidence>
<sequence length="239" mass="26835">MKRWQAKKYTQAAKDRHGDEEVASKEVHAVRTIILILASTFFILALLIILNQINEVPYTSEQKEQDSLYCDRKEPCPPQHLSFLMRSGAANVVGPRLCLEGNLILSHSMQNVGEGLTILFVNGKTGKVLRSDHFNMYSEDVTKLMEFMKDIPPSTLVFVLSFDDPATKLTDKAREIFQELGSTAIKTIGFRDVWLFVGANGIKGPSPFEVVVKNDRDTNKYDGWPEMAKLEGCVPLKQG</sequence>
<dbReference type="Proteomes" id="UP000694388">
    <property type="component" value="Unplaced"/>
</dbReference>
<feature type="region of interest" description="Disordered" evidence="7">
    <location>
        <begin position="1"/>
        <end position="21"/>
    </location>
</feature>
<organism evidence="10 11">
    <name type="scientific">Eptatretus burgeri</name>
    <name type="common">Inshore hagfish</name>
    <dbReference type="NCBI Taxonomy" id="7764"/>
    <lineage>
        <taxon>Eukaryota</taxon>
        <taxon>Metazoa</taxon>
        <taxon>Chordata</taxon>
        <taxon>Craniata</taxon>
        <taxon>Vertebrata</taxon>
        <taxon>Cyclostomata</taxon>
        <taxon>Myxini</taxon>
        <taxon>Myxiniformes</taxon>
        <taxon>Myxinidae</taxon>
        <taxon>Eptatretinae</taxon>
        <taxon>Eptatretus</taxon>
    </lineage>
</organism>
<reference evidence="10" key="2">
    <citation type="submission" date="2025-09" db="UniProtKB">
        <authorList>
            <consortium name="Ensembl"/>
        </authorList>
    </citation>
    <scope>IDENTIFICATION</scope>
</reference>
<dbReference type="Ensembl" id="ENSEBUT00000000778.1">
    <property type="protein sequence ID" value="ENSEBUP00000000479.1"/>
    <property type="gene ID" value="ENSEBUG00000000618.1"/>
</dbReference>
<keyword evidence="8" id="KW-0472">Membrane</keyword>
<keyword evidence="6" id="KW-1015">Disulfide bond</keyword>
<dbReference type="CDD" id="cd13940">
    <property type="entry name" value="ILEI_FAM3C"/>
    <property type="match status" value="1"/>
</dbReference>
<evidence type="ECO:0000259" key="9">
    <source>
        <dbReference type="Pfam" id="PF15711"/>
    </source>
</evidence>
<evidence type="ECO:0000256" key="3">
    <source>
        <dbReference type="ARBA" id="ARBA00022525"/>
    </source>
</evidence>
<comment type="similarity">
    <text evidence="2">Belongs to the FAM3 family.</text>
</comment>
<evidence type="ECO:0000313" key="10">
    <source>
        <dbReference type="Ensembl" id="ENSEBUP00000000479.1"/>
    </source>
</evidence>
<accession>A0A8C4N2X6</accession>
<dbReference type="Pfam" id="PF15711">
    <property type="entry name" value="ILEI"/>
    <property type="match status" value="1"/>
</dbReference>
<dbReference type="GO" id="GO:0005576">
    <property type="term" value="C:extracellular region"/>
    <property type="evidence" value="ECO:0007669"/>
    <property type="project" value="UniProtKB-SubCell"/>
</dbReference>
<dbReference type="InterPro" id="IPR039220">
    <property type="entry name" value="FAM3"/>
</dbReference>
<name>A0A8C4N2X6_EPTBU</name>
<dbReference type="AlphaFoldDB" id="A0A8C4N2X6"/>
<dbReference type="GO" id="GO:0030246">
    <property type="term" value="F:carbohydrate binding"/>
    <property type="evidence" value="ECO:0007669"/>
    <property type="project" value="UniProtKB-KW"/>
</dbReference>
<protein>
    <recommendedName>
        <fullName evidence="9">ILEI/PANDER domain-containing protein</fullName>
    </recommendedName>
</protein>
<evidence type="ECO:0000256" key="6">
    <source>
        <dbReference type="ARBA" id="ARBA00023157"/>
    </source>
</evidence>
<keyword evidence="3" id="KW-0964">Secreted</keyword>
<dbReference type="PANTHER" id="PTHR14592">
    <property type="entry name" value="UNCHARACTERIZED FAM3"/>
    <property type="match status" value="1"/>
</dbReference>
<dbReference type="GeneTree" id="ENSGT00950000183004"/>
<keyword evidence="5" id="KW-0430">Lectin</keyword>
<keyword evidence="11" id="KW-1185">Reference proteome</keyword>
<feature type="domain" description="ILEI/PANDER" evidence="9">
    <location>
        <begin position="115"/>
        <end position="201"/>
    </location>
</feature>
<evidence type="ECO:0000256" key="4">
    <source>
        <dbReference type="ARBA" id="ARBA00022729"/>
    </source>
</evidence>
<dbReference type="InterPro" id="IPR039477">
    <property type="entry name" value="ILEI/PANDER_dom"/>
</dbReference>
<dbReference type="PROSITE" id="PS52031">
    <property type="entry name" value="GG_LECTIN"/>
    <property type="match status" value="1"/>
</dbReference>
<evidence type="ECO:0000256" key="1">
    <source>
        <dbReference type="ARBA" id="ARBA00004613"/>
    </source>
</evidence>
<keyword evidence="8" id="KW-1133">Transmembrane helix</keyword>
<evidence type="ECO:0000256" key="7">
    <source>
        <dbReference type="SAM" id="MobiDB-lite"/>
    </source>
</evidence>
<comment type="subcellular location">
    <subcellularLocation>
        <location evidence="1">Secreted</location>
    </subcellularLocation>
</comment>
<evidence type="ECO:0000313" key="11">
    <source>
        <dbReference type="Proteomes" id="UP000694388"/>
    </source>
</evidence>
<dbReference type="InterPro" id="IPR039475">
    <property type="entry name" value="ILEI_FAM3C"/>
</dbReference>
<keyword evidence="8" id="KW-0812">Transmembrane</keyword>
<proteinExistence type="inferred from homology"/>
<evidence type="ECO:0000256" key="8">
    <source>
        <dbReference type="SAM" id="Phobius"/>
    </source>
</evidence>
<feature type="transmembrane region" description="Helical" evidence="8">
    <location>
        <begin position="33"/>
        <end position="53"/>
    </location>
</feature>